<evidence type="ECO:0000313" key="3">
    <source>
        <dbReference type="EMBL" id="MDO1449110.1"/>
    </source>
</evidence>
<dbReference type="EMBL" id="JAUKPO010000016">
    <property type="protein sequence ID" value="MDO1449110.1"/>
    <property type="molecule type" value="Genomic_DNA"/>
</dbReference>
<dbReference type="Gene3D" id="3.20.20.30">
    <property type="entry name" value="Luciferase-like domain"/>
    <property type="match status" value="1"/>
</dbReference>
<feature type="domain" description="Luciferase-like" evidence="2">
    <location>
        <begin position="10"/>
        <end position="310"/>
    </location>
</feature>
<evidence type="ECO:0000313" key="4">
    <source>
        <dbReference type="Proteomes" id="UP001168528"/>
    </source>
</evidence>
<comment type="similarity">
    <text evidence="1">To bacterial alkanal monooxygenase alpha and beta chains.</text>
</comment>
<comment type="caution">
    <text evidence="3">The sequence shown here is derived from an EMBL/GenBank/DDBJ whole genome shotgun (WGS) entry which is preliminary data.</text>
</comment>
<dbReference type="SUPFAM" id="SSF51679">
    <property type="entry name" value="Bacterial luciferase-like"/>
    <property type="match status" value="1"/>
</dbReference>
<dbReference type="PANTHER" id="PTHR30137:SF19">
    <property type="entry name" value="LUCIFERASE-LIKE MONOOXYGENASE"/>
    <property type="match status" value="1"/>
</dbReference>
<dbReference type="Pfam" id="PF00296">
    <property type="entry name" value="Bac_luciferase"/>
    <property type="match status" value="1"/>
</dbReference>
<dbReference type="GO" id="GO:0016491">
    <property type="term" value="F:oxidoreductase activity"/>
    <property type="evidence" value="ECO:0007669"/>
    <property type="project" value="UniProtKB-KW"/>
</dbReference>
<keyword evidence="3" id="KW-0560">Oxidoreductase</keyword>
<evidence type="ECO:0000259" key="2">
    <source>
        <dbReference type="Pfam" id="PF00296"/>
    </source>
</evidence>
<gene>
    <name evidence="3" type="ORF">Q0590_22730</name>
</gene>
<dbReference type="RefSeq" id="WP_302039911.1">
    <property type="nucleotide sequence ID" value="NZ_JAUKPO010000016.1"/>
</dbReference>
<reference evidence="3" key="1">
    <citation type="submission" date="2023-07" db="EMBL/GenBank/DDBJ databases">
        <title>The genome sequence of Rhodocytophaga aerolata KACC 12507.</title>
        <authorList>
            <person name="Zhang X."/>
        </authorList>
    </citation>
    <scope>NUCLEOTIDE SEQUENCE</scope>
    <source>
        <strain evidence="3">KACC 12507</strain>
    </source>
</reference>
<proteinExistence type="predicted"/>
<evidence type="ECO:0000256" key="1">
    <source>
        <dbReference type="ARBA" id="ARBA00007789"/>
    </source>
</evidence>
<dbReference type="InterPro" id="IPR019949">
    <property type="entry name" value="CmoO-like"/>
</dbReference>
<protein>
    <submittedName>
        <fullName evidence="3">LLM class flavin-dependent oxidoreductase</fullName>
        <ecNumber evidence="3">1.-.-.-</ecNumber>
    </submittedName>
</protein>
<accession>A0ABT8REE7</accession>
<sequence length="348" mass="38342">MNTDSKLKLSILDQSPVRKGGNARQALLETTQLAQLAEQLGYVRFWVSEHHNIISLAGSTPEVLIAHLANHTQHIRLGSGGIMLPNHSALKVAENFRMLEALFPGRIDLGIGRAPGGDKLTAYLLNPSNNFNEQDFVQQLIDLQGFLSDDSEEGTIHEKIKAIPQAQTIPDLWILSSSGSSASVAGHFGMAFAFAHFINPMGGPQAVAAYRERFKPSVRLQTPQAAVAIFVLCADTAEKAAQLQAIMDYQMVRMEQGIINGFPSYEEIKNFEYTPAQLARIEYNRHRVVSGTPEQVKHKLETLAAQYGVDEVVAVTITHDFADRIRSYELLAEAFALQTYQPAEAEVS</sequence>
<organism evidence="3 4">
    <name type="scientific">Rhodocytophaga aerolata</name>
    <dbReference type="NCBI Taxonomy" id="455078"/>
    <lineage>
        <taxon>Bacteria</taxon>
        <taxon>Pseudomonadati</taxon>
        <taxon>Bacteroidota</taxon>
        <taxon>Cytophagia</taxon>
        <taxon>Cytophagales</taxon>
        <taxon>Rhodocytophagaceae</taxon>
        <taxon>Rhodocytophaga</taxon>
    </lineage>
</organism>
<dbReference type="InterPro" id="IPR036661">
    <property type="entry name" value="Luciferase-like_sf"/>
</dbReference>
<name>A0ABT8REE7_9BACT</name>
<dbReference type="NCBIfam" id="TIGR03558">
    <property type="entry name" value="oxido_grp_1"/>
    <property type="match status" value="1"/>
</dbReference>
<dbReference type="PANTHER" id="PTHR30137">
    <property type="entry name" value="LUCIFERASE-LIKE MONOOXYGENASE"/>
    <property type="match status" value="1"/>
</dbReference>
<dbReference type="EC" id="1.-.-.-" evidence="3"/>
<dbReference type="InterPro" id="IPR011251">
    <property type="entry name" value="Luciferase-like_dom"/>
</dbReference>
<dbReference type="Proteomes" id="UP001168528">
    <property type="component" value="Unassembled WGS sequence"/>
</dbReference>
<dbReference type="CDD" id="cd00347">
    <property type="entry name" value="Flavin_utilizing_monoxygenases"/>
    <property type="match status" value="1"/>
</dbReference>
<keyword evidence="4" id="KW-1185">Reference proteome</keyword>
<dbReference type="InterPro" id="IPR050766">
    <property type="entry name" value="Bact_Lucif_Oxidored"/>
</dbReference>